<protein>
    <recommendedName>
        <fullName evidence="4">GATA-type domain-containing protein</fullName>
    </recommendedName>
</protein>
<dbReference type="AlphaFoldDB" id="A0A2J7ZSS1"/>
<feature type="compositionally biased region" description="Low complexity" evidence="1">
    <location>
        <begin position="263"/>
        <end position="284"/>
    </location>
</feature>
<evidence type="ECO:0000256" key="1">
    <source>
        <dbReference type="SAM" id="MobiDB-lite"/>
    </source>
</evidence>
<feature type="region of interest" description="Disordered" evidence="1">
    <location>
        <begin position="263"/>
        <end position="297"/>
    </location>
</feature>
<evidence type="ECO:0000313" key="2">
    <source>
        <dbReference type="EMBL" id="PNH03290.1"/>
    </source>
</evidence>
<gene>
    <name evidence="2" type="ORF">TSOC_010659</name>
</gene>
<accession>A0A2J7ZSS1</accession>
<sequence length="545" mass="57229">MTPDTCYFGGTMFLVLGGDGLAVDACLNNTIVTCGLLMDPREPPDDGAGQPVGTQLWAGPAYLYYRLLVGARSTARRVNITCPLQDWLGLLAARGGAGSSGGVPLAPCGTATVTTGLALVEALQQLQPGHARVLVTLDAHMALPVQPTPQRDGVTPDDATPLLRITRNITLAGGLILASPPAAQASTPAAGVVAQLDLRHHRNTFELTPGDGAEQPASGLRLASNGSSRSILLPSVYFFDTKSAKLTKAAAAAAAAAAAQQSSLKQQQQQQPSPAAAAQPSPAQRQPPSPAAAAAAPVACSGRGPLTGPCSRCHTTQSTTHWYNGPNGAVICRNCYQVWLAAGHPDKLHPPRKDLQGPCGRCGSDETVQWYNSKDGSGETWCTICYMKYIFPHQKVGTGKGSNTRLPETVQQIKDTFCQKSLQANLSPHQPGCLSKLKNKDAAEYVRLLMGRPAIEDVVREAIESLTALGDQALQGSTPEVKIMNWWQNLHKGAAAAAAAESAAAEPAAEPAAAEPPLQQTPTPTRQKRAAATKAEERLKQQKKN</sequence>
<dbReference type="EMBL" id="PGGS01000523">
    <property type="protein sequence ID" value="PNH03290.1"/>
    <property type="molecule type" value="Genomic_DNA"/>
</dbReference>
<keyword evidence="3" id="KW-1185">Reference proteome</keyword>
<organism evidence="2 3">
    <name type="scientific">Tetrabaena socialis</name>
    <dbReference type="NCBI Taxonomy" id="47790"/>
    <lineage>
        <taxon>Eukaryota</taxon>
        <taxon>Viridiplantae</taxon>
        <taxon>Chlorophyta</taxon>
        <taxon>core chlorophytes</taxon>
        <taxon>Chlorophyceae</taxon>
        <taxon>CS clade</taxon>
        <taxon>Chlamydomonadales</taxon>
        <taxon>Tetrabaenaceae</taxon>
        <taxon>Tetrabaena</taxon>
    </lineage>
</organism>
<comment type="caution">
    <text evidence="2">The sequence shown here is derived from an EMBL/GenBank/DDBJ whole genome shotgun (WGS) entry which is preliminary data.</text>
</comment>
<evidence type="ECO:0000313" key="3">
    <source>
        <dbReference type="Proteomes" id="UP000236333"/>
    </source>
</evidence>
<feature type="compositionally biased region" description="Basic and acidic residues" evidence="1">
    <location>
        <begin position="534"/>
        <end position="545"/>
    </location>
</feature>
<evidence type="ECO:0008006" key="4">
    <source>
        <dbReference type="Google" id="ProtNLM"/>
    </source>
</evidence>
<feature type="region of interest" description="Disordered" evidence="1">
    <location>
        <begin position="501"/>
        <end position="545"/>
    </location>
</feature>
<name>A0A2J7ZSS1_9CHLO</name>
<dbReference type="Proteomes" id="UP000236333">
    <property type="component" value="Unassembled WGS sequence"/>
</dbReference>
<proteinExistence type="predicted"/>
<dbReference type="OrthoDB" id="550265at2759"/>
<feature type="compositionally biased region" description="Low complexity" evidence="1">
    <location>
        <begin position="501"/>
        <end position="517"/>
    </location>
</feature>
<reference evidence="2 3" key="1">
    <citation type="journal article" date="2017" name="Mol. Biol. Evol.">
        <title>The 4-celled Tetrabaena socialis nuclear genome reveals the essential components for genetic control of cell number at the origin of multicellularity in the volvocine lineage.</title>
        <authorList>
            <person name="Featherston J."/>
            <person name="Arakaki Y."/>
            <person name="Hanschen E.R."/>
            <person name="Ferris P.J."/>
            <person name="Michod R.E."/>
            <person name="Olson B.J.S.C."/>
            <person name="Nozaki H."/>
            <person name="Durand P.M."/>
        </authorList>
    </citation>
    <scope>NUCLEOTIDE SEQUENCE [LARGE SCALE GENOMIC DNA]</scope>
    <source>
        <strain evidence="2 3">NIES-571</strain>
    </source>
</reference>